<feature type="transmembrane region" description="Helical" evidence="6">
    <location>
        <begin position="554"/>
        <end position="574"/>
    </location>
</feature>
<reference evidence="8 9" key="1">
    <citation type="submission" date="2020-03" db="EMBL/GenBank/DDBJ databases">
        <title>Complete genome of Arcanobacterium buesumensis sp. nov. strain 2701.</title>
        <authorList>
            <person name="Borowiak M."/>
            <person name="Alssahen M."/>
            <person name="Laemmler C."/>
            <person name="Malorny B."/>
            <person name="Hassan A."/>
            <person name="Prenger-Berninghoff E."/>
            <person name="Ploetz M."/>
            <person name="Abdulmawjood A."/>
        </authorList>
    </citation>
    <scope>NUCLEOTIDE SEQUENCE [LARGE SCALE GENOMIC DNA]</scope>
    <source>
        <strain evidence="8 9">2701</strain>
    </source>
</reference>
<evidence type="ECO:0000256" key="1">
    <source>
        <dbReference type="ARBA" id="ARBA00004141"/>
    </source>
</evidence>
<dbReference type="PROSITE" id="PS50928">
    <property type="entry name" value="ABC_TM1"/>
    <property type="match status" value="1"/>
</dbReference>
<dbReference type="GO" id="GO:0055085">
    <property type="term" value="P:transmembrane transport"/>
    <property type="evidence" value="ECO:0007669"/>
    <property type="project" value="InterPro"/>
</dbReference>
<feature type="domain" description="ABC transmembrane type-1" evidence="7">
    <location>
        <begin position="330"/>
        <end position="516"/>
    </location>
</feature>
<proteinExistence type="predicted"/>
<dbReference type="GO" id="GO:0016020">
    <property type="term" value="C:membrane"/>
    <property type="evidence" value="ECO:0007669"/>
    <property type="project" value="UniProtKB-SubCell"/>
</dbReference>
<dbReference type="EMBL" id="CP050804">
    <property type="protein sequence ID" value="QJC22066.1"/>
    <property type="molecule type" value="Genomic_DNA"/>
</dbReference>
<feature type="transmembrane region" description="Helical" evidence="6">
    <location>
        <begin position="665"/>
        <end position="688"/>
    </location>
</feature>
<feature type="transmembrane region" description="Helical" evidence="6">
    <location>
        <begin position="398"/>
        <end position="424"/>
    </location>
</feature>
<keyword evidence="9" id="KW-1185">Reference proteome</keyword>
<dbReference type="SUPFAM" id="SSF53850">
    <property type="entry name" value="Periplasmic binding protein-like II"/>
    <property type="match status" value="1"/>
</dbReference>
<dbReference type="PANTHER" id="PTHR30006:SF2">
    <property type="entry name" value="ABC TRANSPORTER SUBSTRATE-BINDING PROTEIN"/>
    <property type="match status" value="1"/>
</dbReference>
<evidence type="ECO:0000259" key="7">
    <source>
        <dbReference type="PROSITE" id="PS50928"/>
    </source>
</evidence>
<keyword evidence="3" id="KW-0732">Signal</keyword>
<gene>
    <name evidence="8" type="ORF">HC352_05805</name>
</gene>
<feature type="transmembrane region" description="Helical" evidence="6">
    <location>
        <begin position="498"/>
        <end position="517"/>
    </location>
</feature>
<dbReference type="KEGG" id="arca:HC352_05805"/>
<keyword evidence="2 6" id="KW-0812">Transmembrane</keyword>
<organism evidence="8 9">
    <name type="scientific">Arcanobacterium buesumense</name>
    <dbReference type="NCBI Taxonomy" id="2722751"/>
    <lineage>
        <taxon>Bacteria</taxon>
        <taxon>Bacillati</taxon>
        <taxon>Actinomycetota</taxon>
        <taxon>Actinomycetes</taxon>
        <taxon>Actinomycetales</taxon>
        <taxon>Actinomycetaceae</taxon>
        <taxon>Arcanobacterium</taxon>
    </lineage>
</organism>
<evidence type="ECO:0000313" key="9">
    <source>
        <dbReference type="Proteomes" id="UP000502298"/>
    </source>
</evidence>
<feature type="transmembrane region" description="Helical" evidence="6">
    <location>
        <begin position="770"/>
        <end position="795"/>
    </location>
</feature>
<evidence type="ECO:0000256" key="5">
    <source>
        <dbReference type="ARBA" id="ARBA00023136"/>
    </source>
</evidence>
<dbReference type="AlphaFoldDB" id="A0A6H2ELW6"/>
<feature type="transmembrane region" description="Helical" evidence="6">
    <location>
        <begin position="725"/>
        <end position="750"/>
    </location>
</feature>
<dbReference type="Pfam" id="PF13531">
    <property type="entry name" value="SBP_bac_11"/>
    <property type="match status" value="1"/>
</dbReference>
<dbReference type="RefSeq" id="WP_168918000.1">
    <property type="nucleotide sequence ID" value="NZ_CP050804.1"/>
</dbReference>
<dbReference type="InterPro" id="IPR000515">
    <property type="entry name" value="MetI-like"/>
</dbReference>
<dbReference type="GO" id="GO:0030975">
    <property type="term" value="F:thiamine binding"/>
    <property type="evidence" value="ECO:0007669"/>
    <property type="project" value="TreeGrafter"/>
</dbReference>
<dbReference type="GO" id="GO:0015888">
    <property type="term" value="P:thiamine transport"/>
    <property type="evidence" value="ECO:0007669"/>
    <property type="project" value="TreeGrafter"/>
</dbReference>
<sequence length="804" mass="87006">MRTMIPRIIGVIVVFLLSFIGVSSTYNFNPDVMVLCSNNEPACQALVDDYTAQSHKSAQMVRMPTSEALAHLQLQPQKSEFDVWIGGPAEAYVLAERAGLLTAHHLDTDTIPSTMLTSTWIGTYGGVLAFCVAPDAPTPYTWADLAHYSGRLALPLPFSSGTAVTMLSVLHERQVSDTFYANLHRATTTYTASGTAPAQLVRRGIVDAAVTFEAYCPADSDDANAPQLIIPLDGTGYEIGAGAVLAHGRQAAGQDFLRYTISERGQKLLAQVEGQNPVSLALDNNLASRLAQLDVALYATDIHVMADTRQTMVDRFAHEVMYPYGVRGPLARSLSLAVVGATLAAIFGASFAILYRISARYRLAILLSACAPILVPSVAIATALTVHPVNIDPYGGLIIILTFALCATPIAFLTCLVFTADLTAEKIMSAADMGSSPGRIIHKLYFPRIQAGVAVSIVGISLWLVSDNSAGAVYGGRDHLFINMVLSSVSSDRQTYTMLAWCVIIGAIGAITTWYFLAYRDEHRAKISIRQMLAGDNSRAIEFLHRFFVKQRRYLLCVEVLWLSIVLYVVIIMATYADFSALPDDFQARIAMKLWIGFAVTAVAVIIGVSLAIHEWAYTRWLRAFMAFLLLGAPIGVGLLLTLMLRNNVEVAGYAIFPALVGSYSIGGGTIAVIIAYLTLAIPLAYFFAVMMMNRMAIVARTARDIGANRLRVLFLVLWQMKGRFVALVAIVFGLTLTQTATLAFVQPAYLLVSSTNLVNLAERGDVGEVFATSLLTGGLAALIIIAGSMALISARYYELKGSR</sequence>
<evidence type="ECO:0000256" key="4">
    <source>
        <dbReference type="ARBA" id="ARBA00022989"/>
    </source>
</evidence>
<dbReference type="PANTHER" id="PTHR30006">
    <property type="entry name" value="THIAMINE-BINDING PERIPLASMIC PROTEIN-RELATED"/>
    <property type="match status" value="1"/>
</dbReference>
<name>A0A6H2ELW6_9ACTO</name>
<dbReference type="Gene3D" id="1.10.3720.10">
    <property type="entry name" value="MetI-like"/>
    <property type="match status" value="1"/>
</dbReference>
<comment type="subcellular location">
    <subcellularLocation>
        <location evidence="1">Membrane</location>
        <topology evidence="1">Multi-pass membrane protein</topology>
    </subcellularLocation>
</comment>
<keyword evidence="5 6" id="KW-0472">Membrane</keyword>
<protein>
    <submittedName>
        <fullName evidence="8">Solute-binding protein</fullName>
    </submittedName>
</protein>
<evidence type="ECO:0000256" key="6">
    <source>
        <dbReference type="SAM" id="Phobius"/>
    </source>
</evidence>
<dbReference type="CDD" id="cd06261">
    <property type="entry name" value="TM_PBP2"/>
    <property type="match status" value="1"/>
</dbReference>
<evidence type="ECO:0000313" key="8">
    <source>
        <dbReference type="EMBL" id="QJC22066.1"/>
    </source>
</evidence>
<evidence type="ECO:0000256" key="3">
    <source>
        <dbReference type="ARBA" id="ARBA00022729"/>
    </source>
</evidence>
<feature type="transmembrane region" description="Helical" evidence="6">
    <location>
        <begin position="594"/>
        <end position="613"/>
    </location>
</feature>
<dbReference type="Proteomes" id="UP000502298">
    <property type="component" value="Chromosome"/>
</dbReference>
<feature type="transmembrane region" description="Helical" evidence="6">
    <location>
        <begin position="364"/>
        <end position="386"/>
    </location>
</feature>
<dbReference type="SUPFAM" id="SSF161098">
    <property type="entry name" value="MetI-like"/>
    <property type="match status" value="2"/>
</dbReference>
<dbReference type="Gene3D" id="3.40.190.10">
    <property type="entry name" value="Periplasmic binding protein-like II"/>
    <property type="match status" value="2"/>
</dbReference>
<accession>A0A6H2ELW6</accession>
<feature type="transmembrane region" description="Helical" evidence="6">
    <location>
        <begin position="625"/>
        <end position="645"/>
    </location>
</feature>
<feature type="transmembrane region" description="Helical" evidence="6">
    <location>
        <begin position="445"/>
        <end position="465"/>
    </location>
</feature>
<dbReference type="GO" id="GO:0030288">
    <property type="term" value="C:outer membrane-bounded periplasmic space"/>
    <property type="evidence" value="ECO:0007669"/>
    <property type="project" value="TreeGrafter"/>
</dbReference>
<feature type="transmembrane region" description="Helical" evidence="6">
    <location>
        <begin position="334"/>
        <end position="357"/>
    </location>
</feature>
<dbReference type="GO" id="GO:0030976">
    <property type="term" value="F:thiamine pyrophosphate binding"/>
    <property type="evidence" value="ECO:0007669"/>
    <property type="project" value="TreeGrafter"/>
</dbReference>
<dbReference type="InterPro" id="IPR035906">
    <property type="entry name" value="MetI-like_sf"/>
</dbReference>
<evidence type="ECO:0000256" key="2">
    <source>
        <dbReference type="ARBA" id="ARBA00022692"/>
    </source>
</evidence>
<keyword evidence="4 6" id="KW-1133">Transmembrane helix</keyword>